<dbReference type="PANTHER" id="PTHR37783:SF1">
    <property type="entry name" value="MEMBRANE PROTEIN, PUTATIVE (AFU_ORTHOLOGUE AFUA_1G04315)-RELATED"/>
    <property type="match status" value="1"/>
</dbReference>
<dbReference type="PANTHER" id="PTHR37783">
    <property type="entry name" value="MEMBRANE PROTEIN, PUTATIVE (AFU_ORTHOLOGUE AFUA_1G04315)-RELATED"/>
    <property type="match status" value="1"/>
</dbReference>
<keyword evidence="3" id="KW-1185">Reference proteome</keyword>
<dbReference type="InterPro" id="IPR037119">
    <property type="entry name" value="Haem_oxidase_HugZ-like_sf"/>
</dbReference>
<sequence>MSDPIAPHSAPIAAYMSVHEATNLAYVRYFGHIDNATKATFKSLDSRSFSLDYYLPDNNQAHQVTIPFETPLQKREDIRPVLEAMAKEAEEALGLPSSLTGPPPFMAIAKAIVASTDVYTPPQPQVPLNSFYLPNNRIILPVGVGLSVIALLSYGSDDYLRRQFPAQVLQFRNKMGVELLNKIWKGLVVVHLSEGAYTFVTCIRRGWYSPINVVKWTLSSILFGVGSLKQLKKHANDVAGVKKTD</sequence>
<gene>
    <name evidence="2" type="ORF">INT46_005366</name>
</gene>
<dbReference type="EMBL" id="JAEPRC010000184">
    <property type="protein sequence ID" value="KAG2204940.1"/>
    <property type="molecule type" value="Genomic_DNA"/>
</dbReference>
<dbReference type="OrthoDB" id="5553410at2759"/>
<evidence type="ECO:0000313" key="2">
    <source>
        <dbReference type="EMBL" id="KAG2204940.1"/>
    </source>
</evidence>
<protein>
    <recommendedName>
        <fullName evidence="1">DUF2470 domain-containing protein</fullName>
    </recommendedName>
</protein>
<organism evidence="2 3">
    <name type="scientific">Mucor plumbeus</name>
    <dbReference type="NCBI Taxonomy" id="97098"/>
    <lineage>
        <taxon>Eukaryota</taxon>
        <taxon>Fungi</taxon>
        <taxon>Fungi incertae sedis</taxon>
        <taxon>Mucoromycota</taxon>
        <taxon>Mucoromycotina</taxon>
        <taxon>Mucoromycetes</taxon>
        <taxon>Mucorales</taxon>
        <taxon>Mucorineae</taxon>
        <taxon>Mucoraceae</taxon>
        <taxon>Mucor</taxon>
    </lineage>
</organism>
<dbReference type="Proteomes" id="UP000650833">
    <property type="component" value="Unassembled WGS sequence"/>
</dbReference>
<dbReference type="AlphaFoldDB" id="A0A8H7R6T2"/>
<comment type="caution">
    <text evidence="2">The sequence shown here is derived from an EMBL/GenBank/DDBJ whole genome shotgun (WGS) entry which is preliminary data.</text>
</comment>
<accession>A0A8H7R6T2</accession>
<name>A0A8H7R6T2_9FUNG</name>
<reference evidence="2" key="1">
    <citation type="submission" date="2020-12" db="EMBL/GenBank/DDBJ databases">
        <title>Metabolic potential, ecology and presence of endohyphal bacteria is reflected in genomic diversity of Mucoromycotina.</title>
        <authorList>
            <person name="Muszewska A."/>
            <person name="Okrasinska A."/>
            <person name="Steczkiewicz K."/>
            <person name="Drgas O."/>
            <person name="Orlowska M."/>
            <person name="Perlinska-Lenart U."/>
            <person name="Aleksandrzak-Piekarczyk T."/>
            <person name="Szatraj K."/>
            <person name="Zielenkiewicz U."/>
            <person name="Pilsyk S."/>
            <person name="Malc E."/>
            <person name="Mieczkowski P."/>
            <person name="Kruszewska J.S."/>
            <person name="Biernat P."/>
            <person name="Pawlowska J."/>
        </authorList>
    </citation>
    <scope>NUCLEOTIDE SEQUENCE</scope>
    <source>
        <strain evidence="2">CBS 226.32</strain>
    </source>
</reference>
<dbReference type="Pfam" id="PF14934">
    <property type="entry name" value="TMEM254"/>
    <property type="match status" value="1"/>
</dbReference>
<evidence type="ECO:0000313" key="3">
    <source>
        <dbReference type="Proteomes" id="UP000650833"/>
    </source>
</evidence>
<dbReference type="InterPro" id="IPR019595">
    <property type="entry name" value="DUF2470"/>
</dbReference>
<evidence type="ECO:0000259" key="1">
    <source>
        <dbReference type="Pfam" id="PF10615"/>
    </source>
</evidence>
<feature type="domain" description="DUF2470" evidence="1">
    <location>
        <begin position="9"/>
        <end position="85"/>
    </location>
</feature>
<dbReference type="Pfam" id="PF10615">
    <property type="entry name" value="DUF2470"/>
    <property type="match status" value="1"/>
</dbReference>
<dbReference type="Gene3D" id="3.20.180.10">
    <property type="entry name" value="PNP-oxidase-like"/>
    <property type="match status" value="1"/>
</dbReference>
<dbReference type="InterPro" id="IPR028110">
    <property type="entry name" value="TMEM254"/>
</dbReference>
<proteinExistence type="predicted"/>